<accession>A0A3M7PQM4</accession>
<organism evidence="1 2">
    <name type="scientific">Brachionus plicatilis</name>
    <name type="common">Marine rotifer</name>
    <name type="synonym">Brachionus muelleri</name>
    <dbReference type="NCBI Taxonomy" id="10195"/>
    <lineage>
        <taxon>Eukaryota</taxon>
        <taxon>Metazoa</taxon>
        <taxon>Spiralia</taxon>
        <taxon>Gnathifera</taxon>
        <taxon>Rotifera</taxon>
        <taxon>Eurotatoria</taxon>
        <taxon>Monogononta</taxon>
        <taxon>Pseudotrocha</taxon>
        <taxon>Ploima</taxon>
        <taxon>Brachionidae</taxon>
        <taxon>Brachionus</taxon>
    </lineage>
</organism>
<reference evidence="1 2" key="1">
    <citation type="journal article" date="2018" name="Sci. Rep.">
        <title>Genomic signatures of local adaptation to the degree of environmental predictability in rotifers.</title>
        <authorList>
            <person name="Franch-Gras L."/>
            <person name="Hahn C."/>
            <person name="Garcia-Roger E.M."/>
            <person name="Carmona M.J."/>
            <person name="Serra M."/>
            <person name="Gomez A."/>
        </authorList>
    </citation>
    <scope>NUCLEOTIDE SEQUENCE [LARGE SCALE GENOMIC DNA]</scope>
    <source>
        <strain evidence="1">HYR1</strain>
    </source>
</reference>
<dbReference type="Proteomes" id="UP000276133">
    <property type="component" value="Unassembled WGS sequence"/>
</dbReference>
<protein>
    <submittedName>
        <fullName evidence="1">Uncharacterized protein</fullName>
    </submittedName>
</protein>
<sequence>MILLNTVKVPKILRKLTDYYRVIQLTSPERVGRLRRTLTKKRKYLKEQAFEKFNIPYESFHNILNDHEKDKLIIQFFQGKKLSRQDLNYSNKIKN</sequence>
<dbReference type="EMBL" id="REGN01009319">
    <property type="protein sequence ID" value="RNA01447.1"/>
    <property type="molecule type" value="Genomic_DNA"/>
</dbReference>
<dbReference type="AlphaFoldDB" id="A0A3M7PQM4"/>
<comment type="caution">
    <text evidence="1">The sequence shown here is derived from an EMBL/GenBank/DDBJ whole genome shotgun (WGS) entry which is preliminary data.</text>
</comment>
<evidence type="ECO:0000313" key="2">
    <source>
        <dbReference type="Proteomes" id="UP000276133"/>
    </source>
</evidence>
<name>A0A3M7PQM4_BRAPC</name>
<proteinExistence type="predicted"/>
<evidence type="ECO:0000313" key="1">
    <source>
        <dbReference type="EMBL" id="RNA01447.1"/>
    </source>
</evidence>
<gene>
    <name evidence="1" type="ORF">BpHYR1_043501</name>
</gene>
<keyword evidence="2" id="KW-1185">Reference proteome</keyword>